<dbReference type="EMBL" id="VSSQ01062442">
    <property type="protein sequence ID" value="MPN15622.1"/>
    <property type="molecule type" value="Genomic_DNA"/>
</dbReference>
<dbReference type="PROSITE" id="PS00101">
    <property type="entry name" value="HEXAPEP_TRANSFERASES"/>
    <property type="match status" value="1"/>
</dbReference>
<keyword evidence="2" id="KW-0012">Acyltransferase</keyword>
<dbReference type="EC" id="2.3.1.89" evidence="2"/>
<keyword evidence="1 2" id="KW-0808">Transferase</keyword>
<gene>
    <name evidence="2" type="primary">dapH_45</name>
    <name evidence="2" type="ORF">SDC9_162956</name>
</gene>
<reference evidence="2" key="1">
    <citation type="submission" date="2019-08" db="EMBL/GenBank/DDBJ databases">
        <authorList>
            <person name="Kucharzyk K."/>
            <person name="Murdoch R.W."/>
            <person name="Higgins S."/>
            <person name="Loffler F."/>
        </authorList>
    </citation>
    <scope>NUCLEOTIDE SEQUENCE</scope>
</reference>
<comment type="caution">
    <text evidence="2">The sequence shown here is derived from an EMBL/GenBank/DDBJ whole genome shotgun (WGS) entry which is preliminary data.</text>
</comment>
<dbReference type="GO" id="GO:0019877">
    <property type="term" value="P:diaminopimelate biosynthetic process"/>
    <property type="evidence" value="ECO:0007669"/>
    <property type="project" value="UniProtKB-KW"/>
</dbReference>
<dbReference type="InterPro" id="IPR011004">
    <property type="entry name" value="Trimer_LpxA-like_sf"/>
</dbReference>
<organism evidence="2">
    <name type="scientific">bioreactor metagenome</name>
    <dbReference type="NCBI Taxonomy" id="1076179"/>
    <lineage>
        <taxon>unclassified sequences</taxon>
        <taxon>metagenomes</taxon>
        <taxon>ecological metagenomes</taxon>
    </lineage>
</organism>
<name>A0A645FPV3_9ZZZZ</name>
<dbReference type="SUPFAM" id="SSF51161">
    <property type="entry name" value="Trimeric LpxA-like enzymes"/>
    <property type="match status" value="1"/>
</dbReference>
<dbReference type="PANTHER" id="PTHR43300">
    <property type="entry name" value="ACETYLTRANSFERASE"/>
    <property type="match status" value="1"/>
</dbReference>
<dbReference type="Gene3D" id="2.160.10.10">
    <property type="entry name" value="Hexapeptide repeat proteins"/>
    <property type="match status" value="2"/>
</dbReference>
<dbReference type="InterPro" id="IPR001451">
    <property type="entry name" value="Hexapep"/>
</dbReference>
<dbReference type="CDD" id="cd03349">
    <property type="entry name" value="LbH_XAT"/>
    <property type="match status" value="1"/>
</dbReference>
<evidence type="ECO:0000256" key="1">
    <source>
        <dbReference type="ARBA" id="ARBA00022679"/>
    </source>
</evidence>
<dbReference type="InterPro" id="IPR050179">
    <property type="entry name" value="Trans_hexapeptide_repeat"/>
</dbReference>
<dbReference type="Pfam" id="PF00132">
    <property type="entry name" value="Hexapep"/>
    <property type="match status" value="2"/>
</dbReference>
<dbReference type="GO" id="GO:0047200">
    <property type="term" value="F:tetrahydrodipicolinate N-acetyltransferase activity"/>
    <property type="evidence" value="ECO:0007669"/>
    <property type="project" value="UniProtKB-EC"/>
</dbReference>
<dbReference type="InterPro" id="IPR018357">
    <property type="entry name" value="Hexapep_transf_CS"/>
</dbReference>
<protein>
    <submittedName>
        <fullName evidence="2">2,3,4,5-tetrahydropyridine-2,6-dicarboxylate N-acetyltransferase</fullName>
        <ecNumber evidence="2">2.3.1.89</ecNumber>
    </submittedName>
</protein>
<proteinExistence type="predicted"/>
<accession>A0A645FPV3</accession>
<sequence length="228" mass="25802">MYRIGVAVMGLKNFIPHSIKRYFRLLKLRKKYNNCVISSYLVQNNVKLGQGVGIMRNADIRDGVEIGDYSYVSPNTVIASGTIGKFTSIGYNCQIGMFEHPINYVSTSPNVYSNRNIFGFEETWNEVYKPPYIGNDVWIGSNAVILQGVKIGDGAIVAAGAVVTKDVEPFSIVGGVPAKFIKKRFNNEKIKQLVDLSWWNLSVEEIKRYKSIFESKENWNFIDLQTEH</sequence>
<dbReference type="AlphaFoldDB" id="A0A645FPV3"/>
<evidence type="ECO:0000313" key="2">
    <source>
        <dbReference type="EMBL" id="MPN15622.1"/>
    </source>
</evidence>
<dbReference type="PANTHER" id="PTHR43300:SF11">
    <property type="entry name" value="ACETYLTRANSFERASE RV3034C-RELATED"/>
    <property type="match status" value="1"/>
</dbReference>
<dbReference type="GO" id="GO:0009085">
    <property type="term" value="P:lysine biosynthetic process"/>
    <property type="evidence" value="ECO:0007669"/>
    <property type="project" value="UniProtKB-KW"/>
</dbReference>